<comment type="caution">
    <text evidence="7">The sequence shown here is derived from an EMBL/GenBank/DDBJ whole genome shotgun (WGS) entry which is preliminary data.</text>
</comment>
<accession>A0A537LIX0</accession>
<dbReference type="PANTHER" id="PTHR42734:SF17">
    <property type="entry name" value="METAL TRANSPORT SYSTEM ATP-BINDING PROTEIN TM_0124-RELATED"/>
    <property type="match status" value="1"/>
</dbReference>
<evidence type="ECO:0000256" key="3">
    <source>
        <dbReference type="ARBA" id="ARBA00022741"/>
    </source>
</evidence>
<keyword evidence="3" id="KW-0547">Nucleotide-binding</keyword>
<proteinExistence type="inferred from homology"/>
<dbReference type="InterPro" id="IPR003593">
    <property type="entry name" value="AAA+_ATPase"/>
</dbReference>
<dbReference type="SUPFAM" id="SSF52540">
    <property type="entry name" value="P-loop containing nucleoside triphosphate hydrolases"/>
    <property type="match status" value="1"/>
</dbReference>
<dbReference type="GO" id="GO:0005524">
    <property type="term" value="F:ATP binding"/>
    <property type="evidence" value="ECO:0007669"/>
    <property type="project" value="UniProtKB-KW"/>
</dbReference>
<evidence type="ECO:0000313" key="6">
    <source>
        <dbReference type="EMBL" id="TMJ06788.1"/>
    </source>
</evidence>
<dbReference type="InterPro" id="IPR017871">
    <property type="entry name" value="ABC_transporter-like_CS"/>
</dbReference>
<dbReference type="EMBL" id="VBAI01000230">
    <property type="protein sequence ID" value="TMJ07933.1"/>
    <property type="molecule type" value="Genomic_DNA"/>
</dbReference>
<dbReference type="Gene3D" id="3.40.50.300">
    <property type="entry name" value="P-loop containing nucleotide triphosphate hydrolases"/>
    <property type="match status" value="1"/>
</dbReference>
<evidence type="ECO:0000313" key="9">
    <source>
        <dbReference type="Proteomes" id="UP000318661"/>
    </source>
</evidence>
<name>A0A537LIX0_9BACT</name>
<evidence type="ECO:0000256" key="4">
    <source>
        <dbReference type="ARBA" id="ARBA00022840"/>
    </source>
</evidence>
<evidence type="ECO:0000256" key="1">
    <source>
        <dbReference type="ARBA" id="ARBA00005417"/>
    </source>
</evidence>
<keyword evidence="2" id="KW-0813">Transport</keyword>
<dbReference type="Proteomes" id="UP000315217">
    <property type="component" value="Unassembled WGS sequence"/>
</dbReference>
<dbReference type="GO" id="GO:0016887">
    <property type="term" value="F:ATP hydrolysis activity"/>
    <property type="evidence" value="ECO:0007669"/>
    <property type="project" value="InterPro"/>
</dbReference>
<dbReference type="InterPro" id="IPR027417">
    <property type="entry name" value="P-loop_NTPase"/>
</dbReference>
<dbReference type="PROSITE" id="PS00211">
    <property type="entry name" value="ABC_TRANSPORTER_1"/>
    <property type="match status" value="1"/>
</dbReference>
<dbReference type="PANTHER" id="PTHR42734">
    <property type="entry name" value="METAL TRANSPORT SYSTEM ATP-BINDING PROTEIN TM_0124-RELATED"/>
    <property type="match status" value="1"/>
</dbReference>
<gene>
    <name evidence="7" type="ORF">E6G98_13020</name>
    <name evidence="6" type="ORF">E6G99_08525</name>
</gene>
<dbReference type="FunFam" id="3.40.50.300:FF:000134">
    <property type="entry name" value="Iron-enterobactin ABC transporter ATP-binding protein"/>
    <property type="match status" value="1"/>
</dbReference>
<dbReference type="InterPro" id="IPR003439">
    <property type="entry name" value="ABC_transporter-like_ATP-bd"/>
</dbReference>
<dbReference type="AlphaFoldDB" id="A0A537LIX0"/>
<dbReference type="SMART" id="SM00382">
    <property type="entry name" value="AAA"/>
    <property type="match status" value="1"/>
</dbReference>
<reference evidence="8 9" key="1">
    <citation type="journal article" date="2019" name="Nat. Microbiol.">
        <title>Mediterranean grassland soil C-N compound turnover is dependent on rainfall and depth, and is mediated by genomically divergent microorganisms.</title>
        <authorList>
            <person name="Diamond S."/>
            <person name="Andeer P.F."/>
            <person name="Li Z."/>
            <person name="Crits-Christoph A."/>
            <person name="Burstein D."/>
            <person name="Anantharaman K."/>
            <person name="Lane K.R."/>
            <person name="Thomas B.C."/>
            <person name="Pan C."/>
            <person name="Northen T.R."/>
            <person name="Banfield J.F."/>
        </authorList>
    </citation>
    <scope>NUCLEOTIDE SEQUENCE [LARGE SCALE GENOMIC DNA]</scope>
    <source>
        <strain evidence="7">NP_1</strain>
        <strain evidence="6">NP_2</strain>
    </source>
</reference>
<evidence type="ECO:0000256" key="2">
    <source>
        <dbReference type="ARBA" id="ARBA00022448"/>
    </source>
</evidence>
<evidence type="ECO:0000259" key="5">
    <source>
        <dbReference type="PROSITE" id="PS50893"/>
    </source>
</evidence>
<dbReference type="EMBL" id="VBAJ01000219">
    <property type="protein sequence ID" value="TMJ06788.1"/>
    <property type="molecule type" value="Genomic_DNA"/>
</dbReference>
<feature type="domain" description="ABC transporter" evidence="5">
    <location>
        <begin position="20"/>
        <end position="256"/>
    </location>
</feature>
<comment type="similarity">
    <text evidence="1">Belongs to the ABC transporter superfamily.</text>
</comment>
<sequence length="263" mass="28484">MKTSIILPTGSTVTSGDPVVELEHVSFDHGSERVLDEVSLRIGRGDFLGIIGPNGSGKTTLLKVLLGLLRPASGQITLFGSGVRVFREWARIGYVPQKATAFDARFPASVLEVVLSGRSGVAGMGRRFGERDRAAAEDALETVGMLELRARPIGRLSAGQQQRVFIARALASRPELLLLDEPTVGVDVDAQEQFYSLLRRLNREFGTTLVLVSHDVSVVAGEVTHLACLNRRLVFHGSPEEAMRSGALAQLYRAESLVVAHHH</sequence>
<dbReference type="PROSITE" id="PS50893">
    <property type="entry name" value="ABC_TRANSPORTER_2"/>
    <property type="match status" value="1"/>
</dbReference>
<dbReference type="Proteomes" id="UP000318661">
    <property type="component" value="Unassembled WGS sequence"/>
</dbReference>
<evidence type="ECO:0000313" key="7">
    <source>
        <dbReference type="EMBL" id="TMJ07933.1"/>
    </source>
</evidence>
<dbReference type="CDD" id="cd03235">
    <property type="entry name" value="ABC_Metallic_Cations"/>
    <property type="match status" value="1"/>
</dbReference>
<evidence type="ECO:0000313" key="8">
    <source>
        <dbReference type="Proteomes" id="UP000315217"/>
    </source>
</evidence>
<organism evidence="7 8">
    <name type="scientific">Candidatus Segetimicrobium genomatis</name>
    <dbReference type="NCBI Taxonomy" id="2569760"/>
    <lineage>
        <taxon>Bacteria</taxon>
        <taxon>Bacillati</taxon>
        <taxon>Candidatus Sysuimicrobiota</taxon>
        <taxon>Candidatus Sysuimicrobiia</taxon>
        <taxon>Candidatus Sysuimicrobiales</taxon>
        <taxon>Candidatus Segetimicrobiaceae</taxon>
        <taxon>Candidatus Segetimicrobium</taxon>
    </lineage>
</organism>
<dbReference type="InterPro" id="IPR050153">
    <property type="entry name" value="Metal_Ion_Import_ABC"/>
</dbReference>
<keyword evidence="4 7" id="KW-0067">ATP-binding</keyword>
<protein>
    <submittedName>
        <fullName evidence="7">Metal ABC transporter ATP-binding protein</fullName>
    </submittedName>
</protein>
<dbReference type="Pfam" id="PF00005">
    <property type="entry name" value="ABC_tran"/>
    <property type="match status" value="1"/>
</dbReference>